<organism evidence="2 3">
    <name type="scientific">Morella rubra</name>
    <name type="common">Chinese bayberry</name>
    <dbReference type="NCBI Taxonomy" id="262757"/>
    <lineage>
        <taxon>Eukaryota</taxon>
        <taxon>Viridiplantae</taxon>
        <taxon>Streptophyta</taxon>
        <taxon>Embryophyta</taxon>
        <taxon>Tracheophyta</taxon>
        <taxon>Spermatophyta</taxon>
        <taxon>Magnoliopsida</taxon>
        <taxon>eudicotyledons</taxon>
        <taxon>Gunneridae</taxon>
        <taxon>Pentapetalae</taxon>
        <taxon>rosids</taxon>
        <taxon>fabids</taxon>
        <taxon>Fagales</taxon>
        <taxon>Myricaceae</taxon>
        <taxon>Morella</taxon>
    </lineage>
</organism>
<dbReference type="AlphaFoldDB" id="A0A6A1UHY7"/>
<dbReference type="Proteomes" id="UP000516437">
    <property type="component" value="Unassembled WGS sequence"/>
</dbReference>
<dbReference type="EMBL" id="RXIC02000237">
    <property type="protein sequence ID" value="KAB1200045.1"/>
    <property type="molecule type" value="Genomic_DNA"/>
</dbReference>
<feature type="region of interest" description="Disordered" evidence="1">
    <location>
        <begin position="73"/>
        <end position="96"/>
    </location>
</feature>
<proteinExistence type="predicted"/>
<evidence type="ECO:0000313" key="2">
    <source>
        <dbReference type="EMBL" id="KAB1200045.1"/>
    </source>
</evidence>
<reference evidence="2 3" key="1">
    <citation type="journal article" date="2019" name="Plant Biotechnol. J.">
        <title>The red bayberry genome and genetic basis of sex determination.</title>
        <authorList>
            <person name="Jia H.M."/>
            <person name="Jia H.J."/>
            <person name="Cai Q.L."/>
            <person name="Wang Y."/>
            <person name="Zhao H.B."/>
            <person name="Yang W.F."/>
            <person name="Wang G.Y."/>
            <person name="Li Y.H."/>
            <person name="Zhan D.L."/>
            <person name="Shen Y.T."/>
            <person name="Niu Q.F."/>
            <person name="Chang L."/>
            <person name="Qiu J."/>
            <person name="Zhao L."/>
            <person name="Xie H.B."/>
            <person name="Fu W.Y."/>
            <person name="Jin J."/>
            <person name="Li X.W."/>
            <person name="Jiao Y."/>
            <person name="Zhou C.C."/>
            <person name="Tu T."/>
            <person name="Chai C.Y."/>
            <person name="Gao J.L."/>
            <person name="Fan L.J."/>
            <person name="van de Weg E."/>
            <person name="Wang J.Y."/>
            <person name="Gao Z.S."/>
        </authorList>
    </citation>
    <scope>NUCLEOTIDE SEQUENCE [LARGE SCALE GENOMIC DNA]</scope>
    <source>
        <tissue evidence="2">Leaves</tissue>
    </source>
</reference>
<comment type="caution">
    <text evidence="2">The sequence shown here is derived from an EMBL/GenBank/DDBJ whole genome shotgun (WGS) entry which is preliminary data.</text>
</comment>
<keyword evidence="3" id="KW-1185">Reference proteome</keyword>
<evidence type="ECO:0000313" key="3">
    <source>
        <dbReference type="Proteomes" id="UP000516437"/>
    </source>
</evidence>
<sequence length="127" mass="13631">MLVTDESGPQQRDIEGSDDSSDSLSKIVVIPKNMTPRTKDDVMPAVRKRLQCDSGTLVRAGSTVDTVVASGPSLRDCNEVPPPTTTSPIGTKSSCASNVLDQSRKGSYEQDCIKQGSSWRKANCPYP</sequence>
<evidence type="ECO:0000256" key="1">
    <source>
        <dbReference type="SAM" id="MobiDB-lite"/>
    </source>
</evidence>
<feature type="region of interest" description="Disordered" evidence="1">
    <location>
        <begin position="1"/>
        <end position="25"/>
    </location>
</feature>
<protein>
    <submittedName>
        <fullName evidence="2">Uncharacterized protein</fullName>
    </submittedName>
</protein>
<gene>
    <name evidence="2" type="ORF">CJ030_MR0G008573</name>
</gene>
<name>A0A6A1UHY7_9ROSI</name>
<feature type="compositionally biased region" description="Polar residues" evidence="1">
    <location>
        <begin position="86"/>
        <end position="96"/>
    </location>
</feature>
<accession>A0A6A1UHY7</accession>